<dbReference type="HOGENOM" id="CLU_1081489_0_0_11"/>
<keyword evidence="2" id="KW-1185">Reference proteome</keyword>
<sequence length="242" mass="27334">MATLPDGTIKDSATAGTPVNLADHIGQAIDHPNPCQNKWYDESPFSYFRTYHRLGEVLQDFWQWPARLFVVEPLGETGNWSPRHYRYRLLTHQIRVVEEIDAWQALGPTGRDVAKLLAEDLPGHASQWARDYDADPKSMEHRIRFWRLTGAEECNSGMNAEMWVGPFARDARCSAALQTVRRRAIDTALDRTRAEGASHGAQHYAVRRAENLVSAVLIGDRMGEYNLRPLRGTDLDPAPATV</sequence>
<name>A0A0B5IDE8_9ACTN</name>
<keyword evidence="1" id="KW-0614">Plasmid</keyword>
<proteinExistence type="predicted"/>
<geneLocation type="plasmid" evidence="1 2">
    <name>pSVL1</name>
</geneLocation>
<dbReference type="EMBL" id="CP010408">
    <property type="protein sequence ID" value="AJF70521.1"/>
    <property type="molecule type" value="Genomic_DNA"/>
</dbReference>
<dbReference type="AlphaFoldDB" id="A0A0B5IDE8"/>
<reference evidence="1 2" key="1">
    <citation type="submission" date="2014-12" db="EMBL/GenBank/DDBJ databases">
        <title>Complete genome sequence of Streptomyces vietnamensis strain GIMV4.0001, a genetic manipulable producer of the benzoisochromanequinone antibiotic granaticin.</title>
        <authorList>
            <person name="Deng M.R."/>
            <person name="Guo J."/>
            <person name="Ma L.Y."/>
            <person name="Feng G.D."/>
            <person name="Mo C.Y."/>
            <person name="Zhu H.H."/>
        </authorList>
    </citation>
    <scope>NUCLEOTIDE SEQUENCE [LARGE SCALE GENOMIC DNA]</scope>
    <source>
        <strain evidence="2">GIMV4.0001</strain>
        <plasmid evidence="1 2">pSVL1</plasmid>
    </source>
</reference>
<evidence type="ECO:0000313" key="1">
    <source>
        <dbReference type="EMBL" id="AJF70521.1"/>
    </source>
</evidence>
<protein>
    <submittedName>
        <fullName evidence="1">Uncharacterized protein</fullName>
    </submittedName>
</protein>
<gene>
    <name evidence="1" type="ORF">SVTN_40485</name>
</gene>
<evidence type="ECO:0000313" key="2">
    <source>
        <dbReference type="Proteomes" id="UP000031774"/>
    </source>
</evidence>
<dbReference type="Proteomes" id="UP000031774">
    <property type="component" value="Plasmid pSVL1"/>
</dbReference>
<dbReference type="KEGG" id="svt:SVTN_40485"/>
<accession>A0A0B5IDE8</accession>
<organism evidence="1 2">
    <name type="scientific">Streptomyces vietnamensis</name>
    <dbReference type="NCBI Taxonomy" id="362257"/>
    <lineage>
        <taxon>Bacteria</taxon>
        <taxon>Bacillati</taxon>
        <taxon>Actinomycetota</taxon>
        <taxon>Actinomycetes</taxon>
        <taxon>Kitasatosporales</taxon>
        <taxon>Streptomycetaceae</taxon>
        <taxon>Streptomyces</taxon>
    </lineage>
</organism>